<dbReference type="AlphaFoldDB" id="A0A5M8FJH5"/>
<evidence type="ECO:0000259" key="2">
    <source>
        <dbReference type="PROSITE" id="PS51782"/>
    </source>
</evidence>
<feature type="signal peptide" evidence="1">
    <location>
        <begin position="1"/>
        <end position="19"/>
    </location>
</feature>
<keyword evidence="4" id="KW-1185">Reference proteome</keyword>
<dbReference type="PROSITE" id="PS51782">
    <property type="entry name" value="LYSM"/>
    <property type="match status" value="1"/>
</dbReference>
<organism evidence="3 4">
    <name type="scientific">Thiohalocapsa marina</name>
    <dbReference type="NCBI Taxonomy" id="424902"/>
    <lineage>
        <taxon>Bacteria</taxon>
        <taxon>Pseudomonadati</taxon>
        <taxon>Pseudomonadota</taxon>
        <taxon>Gammaproteobacteria</taxon>
        <taxon>Chromatiales</taxon>
        <taxon>Chromatiaceae</taxon>
        <taxon>Thiohalocapsa</taxon>
    </lineage>
</organism>
<dbReference type="Gene3D" id="3.10.350.10">
    <property type="entry name" value="LysM domain"/>
    <property type="match status" value="1"/>
</dbReference>
<dbReference type="PANTHER" id="PTHR34700">
    <property type="entry name" value="POTASSIUM BINDING PROTEIN KBP"/>
    <property type="match status" value="1"/>
</dbReference>
<dbReference type="PANTHER" id="PTHR34700:SF4">
    <property type="entry name" value="PHAGE-LIKE ELEMENT PBSX PROTEIN XKDP"/>
    <property type="match status" value="1"/>
</dbReference>
<protein>
    <submittedName>
        <fullName evidence="3">LysM peptidoglycan-binding domain-containing protein</fullName>
    </submittedName>
</protein>
<accession>A0A5M8FJH5</accession>
<dbReference type="Pfam" id="PF01476">
    <property type="entry name" value="LysM"/>
    <property type="match status" value="1"/>
</dbReference>
<dbReference type="InterPro" id="IPR018392">
    <property type="entry name" value="LysM"/>
</dbReference>
<evidence type="ECO:0000256" key="1">
    <source>
        <dbReference type="SAM" id="SignalP"/>
    </source>
</evidence>
<dbReference type="SUPFAM" id="SSF54106">
    <property type="entry name" value="LysM domain"/>
    <property type="match status" value="1"/>
</dbReference>
<gene>
    <name evidence="3" type="ORF">F2Q65_14500</name>
</gene>
<dbReference type="Proteomes" id="UP000322981">
    <property type="component" value="Unassembled WGS sequence"/>
</dbReference>
<proteinExistence type="predicted"/>
<dbReference type="CDD" id="cd00118">
    <property type="entry name" value="LysM"/>
    <property type="match status" value="1"/>
</dbReference>
<dbReference type="InterPro" id="IPR036779">
    <property type="entry name" value="LysM_dom_sf"/>
</dbReference>
<dbReference type="InterPro" id="IPR052196">
    <property type="entry name" value="Bact_Kbp"/>
</dbReference>
<evidence type="ECO:0000313" key="3">
    <source>
        <dbReference type="EMBL" id="KAA6183876.1"/>
    </source>
</evidence>
<dbReference type="EMBL" id="VWXX01000027">
    <property type="protein sequence ID" value="KAA6183876.1"/>
    <property type="molecule type" value="Genomic_DNA"/>
</dbReference>
<dbReference type="OrthoDB" id="9765158at2"/>
<feature type="domain" description="LysM" evidence="2">
    <location>
        <begin position="31"/>
        <end position="79"/>
    </location>
</feature>
<keyword evidence="1" id="KW-0732">Signal</keyword>
<sequence>MPFLLLASLLSAVPSLALAAPAVELAPDAPARYVVRPGDTLWDVAGRFLREPWRWPEVWDGNPDIADPDRLHPGDVLQLSHRDGRPRVGIAPQDGELRTVKLRPRVRVTELDRAIPAIPVNAVAAFLQRPVVTDPGDIDDAPYVVGFPSGRLLAGAGDAIHVRRLLVADGDRYEVLRPGQAYRDPETGEVLGFEEAFVASARLERVGDPAILQVTASRRAVQIGDRIRSARDAEPLRSFTPRPAPRGLRGRIIAVLNGVTQIGQYDVVVLNRGSRDALEPGHVLSVYRGGELQRDQVKRRRADWNWRNQTPLDAEFWLGDWEFDGWNRDRPDANAPLPLHRRTLREDATYVAPDQYSGDIMVFRVFPRVSFALVMRATQAMHVGETVSAPRGS</sequence>
<feature type="chain" id="PRO_5024280779" evidence="1">
    <location>
        <begin position="20"/>
        <end position="393"/>
    </location>
</feature>
<name>A0A5M8FJH5_9GAMM</name>
<reference evidence="3 4" key="1">
    <citation type="submission" date="2019-09" db="EMBL/GenBank/DDBJ databases">
        <title>Whole-genome sequence of the purple sulfur bacterium Thiohalocapsa marina DSM 19078.</title>
        <authorList>
            <person name="Kyndt J.A."/>
            <person name="Meyer T.E."/>
        </authorList>
    </citation>
    <scope>NUCLEOTIDE SEQUENCE [LARGE SCALE GENOMIC DNA]</scope>
    <source>
        <strain evidence="3 4">DSM 19078</strain>
    </source>
</reference>
<evidence type="ECO:0000313" key="4">
    <source>
        <dbReference type="Proteomes" id="UP000322981"/>
    </source>
</evidence>
<comment type="caution">
    <text evidence="3">The sequence shown here is derived from an EMBL/GenBank/DDBJ whole genome shotgun (WGS) entry which is preliminary data.</text>
</comment>